<reference evidence="1 2" key="1">
    <citation type="submission" date="2019-03" db="EMBL/GenBank/DDBJ databases">
        <title>Genomic Encyclopedia of Archaeal and Bacterial Type Strains, Phase II (KMG-II): from individual species to whole genera.</title>
        <authorList>
            <person name="Goeker M."/>
        </authorList>
    </citation>
    <scope>NUCLEOTIDE SEQUENCE [LARGE SCALE GENOMIC DNA]</scope>
    <source>
        <strain evidence="1 2">ATCC 25309</strain>
    </source>
</reference>
<organism evidence="1 2">
    <name type="scientific">Prosthecobacter fusiformis</name>
    <dbReference type="NCBI Taxonomy" id="48464"/>
    <lineage>
        <taxon>Bacteria</taxon>
        <taxon>Pseudomonadati</taxon>
        <taxon>Verrucomicrobiota</taxon>
        <taxon>Verrucomicrobiia</taxon>
        <taxon>Verrucomicrobiales</taxon>
        <taxon>Verrucomicrobiaceae</taxon>
        <taxon>Prosthecobacter</taxon>
    </lineage>
</organism>
<proteinExistence type="predicted"/>
<gene>
    <name evidence="1" type="ORF">EI77_01844</name>
</gene>
<dbReference type="RefSeq" id="WP_133794847.1">
    <property type="nucleotide sequence ID" value="NZ_SOCA01000002.1"/>
</dbReference>
<dbReference type="EMBL" id="SOCA01000002">
    <property type="protein sequence ID" value="TDU73374.1"/>
    <property type="molecule type" value="Genomic_DNA"/>
</dbReference>
<comment type="caution">
    <text evidence="1">The sequence shown here is derived from an EMBL/GenBank/DDBJ whole genome shotgun (WGS) entry which is preliminary data.</text>
</comment>
<evidence type="ECO:0000313" key="2">
    <source>
        <dbReference type="Proteomes" id="UP000295662"/>
    </source>
</evidence>
<dbReference type="Proteomes" id="UP000295662">
    <property type="component" value="Unassembled WGS sequence"/>
</dbReference>
<keyword evidence="2" id="KW-1185">Reference proteome</keyword>
<dbReference type="AlphaFoldDB" id="A0A4R7S4W0"/>
<name>A0A4R7S4W0_9BACT</name>
<evidence type="ECO:0000313" key="1">
    <source>
        <dbReference type="EMBL" id="TDU73374.1"/>
    </source>
</evidence>
<accession>A0A4R7S4W0</accession>
<sequence length="97" mass="10714">MALKTCFLPNFPRLLQGRAKRPDASRLASGLQDLRQLALPDLSSLLAAFLPDAFFAKAPGAKARRVRLLPPVTVFCKKDARQQKFVAQDGDANYETL</sequence>
<protein>
    <submittedName>
        <fullName evidence="1">Uncharacterized protein</fullName>
    </submittedName>
</protein>